<dbReference type="EMBL" id="CAADAN010000001">
    <property type="protein sequence ID" value="VFD29037.1"/>
    <property type="molecule type" value="Genomic_DNA"/>
</dbReference>
<evidence type="ECO:0000313" key="3">
    <source>
        <dbReference type="EMBL" id="CDS88640.1"/>
    </source>
</evidence>
<evidence type="ECO:0000313" key="8">
    <source>
        <dbReference type="EMBL" id="VFD29037.1"/>
    </source>
</evidence>
<evidence type="ECO:0000313" key="4">
    <source>
        <dbReference type="EMBL" id="HBH1542858.1"/>
    </source>
</evidence>
<dbReference type="EMBL" id="DAEPXK010000024">
    <property type="protein sequence ID" value="HBH1542858.1"/>
    <property type="molecule type" value="Genomic_DNA"/>
</dbReference>
<dbReference type="EMBL" id="DAEQIJ010000070">
    <property type="protein sequence ID" value="HBH2622403.1"/>
    <property type="molecule type" value="Genomic_DNA"/>
</dbReference>
<reference evidence="3" key="1">
    <citation type="submission" date="2014-07" db="EMBL/GenBank/DDBJ databases">
        <authorList>
            <person name="Monot Marc"/>
        </authorList>
    </citation>
    <scope>NUCLEOTIDE SEQUENCE</scope>
    <source>
        <strain evidence="3">7032994</strain>
    </source>
</reference>
<evidence type="ECO:0008006" key="11">
    <source>
        <dbReference type="Google" id="ProtNLM"/>
    </source>
</evidence>
<dbReference type="EMBL" id="FUPS01000005">
    <property type="protein sequence ID" value="SJS33543.1"/>
    <property type="molecule type" value="Genomic_DNA"/>
</dbReference>
<dbReference type="EMBL" id="LK932505">
    <property type="protein sequence ID" value="CDS84994.1"/>
    <property type="molecule type" value="Genomic_DNA"/>
</dbReference>
<keyword evidence="1" id="KW-0812">Transmembrane</keyword>
<dbReference type="RefSeq" id="WP_003427009.1">
    <property type="nucleotide sequence ID" value="NZ_AP025558.1"/>
</dbReference>
<evidence type="ECO:0000313" key="10">
    <source>
        <dbReference type="Proteomes" id="UP000411588"/>
    </source>
</evidence>
<dbReference type="Proteomes" id="UP000878956">
    <property type="component" value="Unassembled WGS sequence"/>
</dbReference>
<feature type="transmembrane region" description="Helical" evidence="1">
    <location>
        <begin position="29"/>
        <end position="47"/>
    </location>
</feature>
<accession>A0A031WAZ0</accession>
<dbReference type="EMBL" id="LK932407">
    <property type="protein sequence ID" value="CDS88640.1"/>
    <property type="molecule type" value="Genomic_DNA"/>
</dbReference>
<dbReference type="EMBL" id="DAEQIJ010000016">
    <property type="protein sequence ID" value="HBH2621221.1"/>
    <property type="molecule type" value="Genomic_DNA"/>
</dbReference>
<dbReference type="Proteomes" id="UP000879542">
    <property type="component" value="Unassembled WGS sequence"/>
</dbReference>
<evidence type="ECO:0000313" key="6">
    <source>
        <dbReference type="EMBL" id="HBH2622403.1"/>
    </source>
</evidence>
<proteinExistence type="predicted"/>
<name>A0A031WAZ0_CLODI</name>
<sequence>MKKNYKIHNLNEYKNKKKNNYKKRNKKKIGAKCILLIATFSVIILNLCGYSKISEMKYDIYYLQKDLRKKEIVLEELKAKETEKTSIKEIELKAKELLNMDYPKDGQIKYIDVDN</sequence>
<keyword evidence="1" id="KW-0472">Membrane</keyword>
<evidence type="ECO:0000313" key="9">
    <source>
        <dbReference type="Proteomes" id="UP000189137"/>
    </source>
</evidence>
<reference evidence="4" key="3">
    <citation type="journal article" date="2018" name="Genome Biol.">
        <title>SKESA: strategic k-mer extension for scrupulous assemblies.</title>
        <authorList>
            <person name="Souvorov A."/>
            <person name="Agarwala R."/>
            <person name="Lipman D.J."/>
        </authorList>
    </citation>
    <scope>NUCLEOTIDE SEQUENCE</scope>
    <source>
        <strain evidence="5">Clostridioides</strain>
        <strain evidence="4">HN1000</strain>
    </source>
</reference>
<dbReference type="KEGG" id="pdf:CD630DERM_26570"/>
<reference evidence="7 9" key="2">
    <citation type="submission" date="2017-02" db="EMBL/GenBank/DDBJ databases">
        <authorList>
            <consortium name="Pathogen Informatics"/>
        </authorList>
    </citation>
    <scope>NUCLEOTIDE SEQUENCE [LARGE SCALE GENOMIC DNA]</scope>
    <source>
        <strain evidence="8">Clo34</strain>
        <strain evidence="10">clo34</strain>
        <strain evidence="7 9">VRECD0157</strain>
    </source>
</reference>
<dbReference type="GeneID" id="66355059"/>
<dbReference type="Proteomes" id="UP000189137">
    <property type="component" value="Unassembled WGS sequence"/>
</dbReference>
<evidence type="ECO:0000313" key="5">
    <source>
        <dbReference type="EMBL" id="HBH2621221.1"/>
    </source>
</evidence>
<protein>
    <recommendedName>
        <fullName evidence="11">Cell division protein FtsL</fullName>
    </recommendedName>
</protein>
<evidence type="ECO:0000256" key="1">
    <source>
        <dbReference type="SAM" id="Phobius"/>
    </source>
</evidence>
<dbReference type="PATRIC" id="fig|1496.1371.peg.1524"/>
<gene>
    <name evidence="2" type="ORF">BN1096_520041</name>
    <name evidence="3" type="ORF">BN1097_680142</name>
    <name evidence="4" type="ORF">KRM00_002350</name>
    <name evidence="5" type="ORF">KRQ00_003007</name>
    <name evidence="6" type="ORF">KRQ00_004282</name>
    <name evidence="8" type="ORF">SAMEA1402399_00069</name>
    <name evidence="7" type="ORF">SAMEA3375112_01872</name>
</gene>
<evidence type="ECO:0000313" key="7">
    <source>
        <dbReference type="EMBL" id="SJS33543.1"/>
    </source>
</evidence>
<keyword evidence="1" id="KW-1133">Transmembrane helix</keyword>
<evidence type="ECO:0000313" key="2">
    <source>
        <dbReference type="EMBL" id="CDS84994.1"/>
    </source>
</evidence>
<reference evidence="4" key="4">
    <citation type="submission" date="2021-06" db="EMBL/GenBank/DDBJ databases">
        <authorList>
            <consortium name="NCBI Pathogen Detection Project"/>
        </authorList>
    </citation>
    <scope>NUCLEOTIDE SEQUENCE</scope>
    <source>
        <strain evidence="5">Clostridioides</strain>
        <strain evidence="4">HN1000</strain>
    </source>
</reference>
<dbReference type="Proteomes" id="UP000411588">
    <property type="component" value="Unassembled WGS sequence"/>
</dbReference>
<organism evidence="3">
    <name type="scientific">Clostridioides difficile</name>
    <name type="common">Peptoclostridium difficile</name>
    <dbReference type="NCBI Taxonomy" id="1496"/>
    <lineage>
        <taxon>Bacteria</taxon>
        <taxon>Bacillati</taxon>
        <taxon>Bacillota</taxon>
        <taxon>Clostridia</taxon>
        <taxon>Peptostreptococcales</taxon>
        <taxon>Peptostreptococcaceae</taxon>
        <taxon>Clostridioides</taxon>
    </lineage>
</organism>
<dbReference type="AlphaFoldDB" id="A0A031WAZ0"/>